<accession>A0A0D6QYB4</accession>
<feature type="signal peptide" evidence="5">
    <location>
        <begin position="1"/>
        <end position="25"/>
    </location>
</feature>
<dbReference type="Pfam" id="PF00704">
    <property type="entry name" value="Glyco_hydro_18"/>
    <property type="match status" value="1"/>
</dbReference>
<organism evidence="7">
    <name type="scientific">Araucaria cunninghamii</name>
    <name type="common">Hoop pine</name>
    <name type="synonym">Moreton Bay pine</name>
    <dbReference type="NCBI Taxonomy" id="56994"/>
    <lineage>
        <taxon>Eukaryota</taxon>
        <taxon>Viridiplantae</taxon>
        <taxon>Streptophyta</taxon>
        <taxon>Embryophyta</taxon>
        <taxon>Tracheophyta</taxon>
        <taxon>Spermatophyta</taxon>
        <taxon>Pinopsida</taxon>
        <taxon>Pinidae</taxon>
        <taxon>Conifers II</taxon>
        <taxon>Araucariales</taxon>
        <taxon>Araucariaceae</taxon>
        <taxon>Araucaria</taxon>
    </lineage>
</organism>
<feature type="domain" description="GH18" evidence="6">
    <location>
        <begin position="33"/>
        <end position="302"/>
    </location>
</feature>
<evidence type="ECO:0000256" key="4">
    <source>
        <dbReference type="RuleBase" id="RU004453"/>
    </source>
</evidence>
<keyword evidence="2 3" id="KW-0326">Glycosidase</keyword>
<dbReference type="InterPro" id="IPR000677">
    <property type="entry name" value="Chitinase-like"/>
</dbReference>
<dbReference type="Gene3D" id="3.20.20.80">
    <property type="entry name" value="Glycosidases"/>
    <property type="match status" value="1"/>
</dbReference>
<dbReference type="AlphaFoldDB" id="A0A0D6QYB4"/>
<keyword evidence="1 3" id="KW-0378">Hydrolase</keyword>
<dbReference type="PANTHER" id="PTHR46476:SF13">
    <property type="entry name" value="2, PUTATIVE, EXPRESSED-RELATED"/>
    <property type="match status" value="1"/>
</dbReference>
<protein>
    <recommendedName>
        <fullName evidence="6">GH18 domain-containing protein</fullName>
    </recommendedName>
</protein>
<reference evidence="7" key="1">
    <citation type="submission" date="2015-03" db="EMBL/GenBank/DDBJ databases">
        <title>A transcriptome of Araucaria cunninghamii, an australian fine timber species.</title>
        <authorList>
            <person name="Jing Yi C.J.Y."/>
            <person name="Yin San L.Y.S."/>
            <person name="Abdul Karim S.S."/>
            <person name="Wan Azmi N.N."/>
            <person name="Hercus R.R."/>
            <person name="Croft L.L."/>
        </authorList>
    </citation>
    <scope>NUCLEOTIDE SEQUENCE</scope>
    <source>
        <strain evidence="7">MI0301</strain>
        <tissue evidence="7">Leaf</tissue>
    </source>
</reference>
<proteinExistence type="inferred from homology"/>
<dbReference type="EMBL" id="GCKF01041842">
    <property type="protein sequence ID" value="JAG94993.1"/>
    <property type="molecule type" value="Transcribed_RNA"/>
</dbReference>
<sequence length="302" mass="32974">MAMETYKLSAILFSLLVLAPYQSLGANSNLFREYIGALFTGVKFSDVPINSTVQMHFILAFAIDYTSLTSPSPTNGEFNIFWDNETLSASAVQAIKAQNSNVKVALSLGGDSVGSAKAEFAPTSVSSWVSNAVSSLTNIIQEYNLDGIDIDYEHFQADNDTFAECIGQLITTLKQNNVISFASIAPFDDDDVQSHYSALWNKYASVIDYVNFQFYAYDSSTTTSQFIQYYNDQQSRYSGGKVLVSFITEGSGGLSPANGFFDACRTLKNNGNLEGIFVWCADSSLSNGFEYEKQAQALLAGP</sequence>
<dbReference type="PRINTS" id="PR00551">
    <property type="entry name" value="2SGLOBULIN"/>
</dbReference>
<evidence type="ECO:0000256" key="5">
    <source>
        <dbReference type="SAM" id="SignalP"/>
    </source>
</evidence>
<comment type="similarity">
    <text evidence="4">Belongs to the glycosyl hydrolase 18 family.</text>
</comment>
<name>A0A0D6QYB4_ARACU</name>
<feature type="chain" id="PRO_5002311497" description="GH18 domain-containing protein" evidence="5">
    <location>
        <begin position="26"/>
        <end position="302"/>
    </location>
</feature>
<dbReference type="PROSITE" id="PS01095">
    <property type="entry name" value="GH18_1"/>
    <property type="match status" value="1"/>
</dbReference>
<dbReference type="PROSITE" id="PS51910">
    <property type="entry name" value="GH18_2"/>
    <property type="match status" value="1"/>
</dbReference>
<evidence type="ECO:0000259" key="6">
    <source>
        <dbReference type="PROSITE" id="PS51910"/>
    </source>
</evidence>
<evidence type="ECO:0000256" key="1">
    <source>
        <dbReference type="ARBA" id="ARBA00022801"/>
    </source>
</evidence>
<dbReference type="GO" id="GO:0005975">
    <property type="term" value="P:carbohydrate metabolic process"/>
    <property type="evidence" value="ECO:0007669"/>
    <property type="project" value="InterPro"/>
</dbReference>
<keyword evidence="5" id="KW-0732">Signal</keyword>
<dbReference type="PANTHER" id="PTHR46476">
    <property type="entry name" value="CHITINASE 2-LIKE"/>
    <property type="match status" value="1"/>
</dbReference>
<dbReference type="InterPro" id="IPR001223">
    <property type="entry name" value="Glyco_hydro18_cat"/>
</dbReference>
<dbReference type="SUPFAM" id="SSF51445">
    <property type="entry name" value="(Trans)glycosidases"/>
    <property type="match status" value="1"/>
</dbReference>
<dbReference type="InterPro" id="IPR017853">
    <property type="entry name" value="GH"/>
</dbReference>
<dbReference type="GO" id="GO:0004553">
    <property type="term" value="F:hydrolase activity, hydrolyzing O-glycosyl compounds"/>
    <property type="evidence" value="ECO:0007669"/>
    <property type="project" value="InterPro"/>
</dbReference>
<dbReference type="CDD" id="cd06544">
    <property type="entry name" value="GH18_narbonin"/>
    <property type="match status" value="1"/>
</dbReference>
<evidence type="ECO:0000256" key="2">
    <source>
        <dbReference type="ARBA" id="ARBA00023295"/>
    </source>
</evidence>
<dbReference type="InterPro" id="IPR001579">
    <property type="entry name" value="Glyco_hydro_18_chit_AS"/>
</dbReference>
<evidence type="ECO:0000313" key="7">
    <source>
        <dbReference type="EMBL" id="JAG94993.1"/>
    </source>
</evidence>
<evidence type="ECO:0000256" key="3">
    <source>
        <dbReference type="RuleBase" id="RU000489"/>
    </source>
</evidence>